<proteinExistence type="predicted"/>
<keyword evidence="2" id="KW-0732">Signal</keyword>
<feature type="compositionally biased region" description="Pro residues" evidence="1">
    <location>
        <begin position="142"/>
        <end position="169"/>
    </location>
</feature>
<accession>A0A6J4T7Y4</accession>
<protein>
    <submittedName>
        <fullName evidence="3">Uncharacterized protein</fullName>
    </submittedName>
</protein>
<feature type="chain" id="PRO_5038787593" evidence="2">
    <location>
        <begin position="24"/>
        <end position="195"/>
    </location>
</feature>
<evidence type="ECO:0000313" key="3">
    <source>
        <dbReference type="EMBL" id="CAA9516366.1"/>
    </source>
</evidence>
<feature type="compositionally biased region" description="Low complexity" evidence="1">
    <location>
        <begin position="129"/>
        <end position="141"/>
    </location>
</feature>
<feature type="compositionally biased region" description="Gly residues" evidence="1">
    <location>
        <begin position="172"/>
        <end position="195"/>
    </location>
</feature>
<name>A0A6J4T7Y4_9ACTN</name>
<evidence type="ECO:0000256" key="1">
    <source>
        <dbReference type="SAM" id="MobiDB-lite"/>
    </source>
</evidence>
<organism evidence="3">
    <name type="scientific">uncultured Solirubrobacteraceae bacterium</name>
    <dbReference type="NCBI Taxonomy" id="1162706"/>
    <lineage>
        <taxon>Bacteria</taxon>
        <taxon>Bacillati</taxon>
        <taxon>Actinomycetota</taxon>
        <taxon>Thermoleophilia</taxon>
        <taxon>Solirubrobacterales</taxon>
        <taxon>Solirubrobacteraceae</taxon>
        <taxon>environmental samples</taxon>
    </lineage>
</organism>
<dbReference type="PROSITE" id="PS51257">
    <property type="entry name" value="PROKAR_LIPOPROTEIN"/>
    <property type="match status" value="1"/>
</dbReference>
<feature type="region of interest" description="Disordered" evidence="1">
    <location>
        <begin position="96"/>
        <end position="195"/>
    </location>
</feature>
<evidence type="ECO:0000256" key="2">
    <source>
        <dbReference type="SAM" id="SignalP"/>
    </source>
</evidence>
<dbReference type="AlphaFoldDB" id="A0A6J4T7Y4"/>
<reference evidence="3" key="1">
    <citation type="submission" date="2020-02" db="EMBL/GenBank/DDBJ databases">
        <authorList>
            <person name="Meier V. D."/>
        </authorList>
    </citation>
    <scope>NUCLEOTIDE SEQUENCE</scope>
    <source>
        <strain evidence="3">AVDCRST_MAG67</strain>
    </source>
</reference>
<sequence length="195" mass="19490">MTVRRTLPYLLAALLGAGSALLAACGSGTEAGIPAADAEDLKSQITDVREAVEDGRCSDVPGQLRQVDDGIDDLPPSVDEQLVNNLREGSNKLLGLARDECDAEPTQTTTTETATTPAETTTAPPPTTPAQTTTAPPTATVAPPPAPPPPPAPVPVPEPEVPPPPPADPPGNGNGNGNGGNGNGTPGGGTRPVIP</sequence>
<feature type="signal peptide" evidence="2">
    <location>
        <begin position="1"/>
        <end position="23"/>
    </location>
</feature>
<dbReference type="EMBL" id="CADCVQ010000127">
    <property type="protein sequence ID" value="CAA9516366.1"/>
    <property type="molecule type" value="Genomic_DNA"/>
</dbReference>
<gene>
    <name evidence="3" type="ORF">AVDCRST_MAG67-3016</name>
</gene>
<feature type="compositionally biased region" description="Low complexity" evidence="1">
    <location>
        <begin position="104"/>
        <end position="122"/>
    </location>
</feature>